<sequence length="173" mass="20146">MVKFTLDDKINAIELYLSEKESYESIGRLLKTDGITIMEWMKRYDYHGLEAFKKSYTRYSTQFKLDVLNYMNEHGASSREAAIIFNIPSAGNIRKWRKLYETGGMIALEPKSKGRTSMNKNHKQTTKKQVPAEGTVEALQAEIDYLRMENAYLKKLNALVQEKEVLHQKTKRK</sequence>
<dbReference type="InterPro" id="IPR036388">
    <property type="entry name" value="WH-like_DNA-bd_sf"/>
</dbReference>
<dbReference type="GO" id="GO:0043565">
    <property type="term" value="F:sequence-specific DNA binding"/>
    <property type="evidence" value="ECO:0007669"/>
    <property type="project" value="InterPro"/>
</dbReference>
<accession>R7Z7G8</accession>
<dbReference type="PATRIC" id="fig|1285586.5.peg.4816"/>
<feature type="region of interest" description="Disordered" evidence="2">
    <location>
        <begin position="111"/>
        <end position="131"/>
    </location>
</feature>
<dbReference type="EMBL" id="AQPX01000086">
    <property type="protein sequence ID" value="EON70105.1"/>
    <property type="molecule type" value="Genomic_DNA"/>
</dbReference>
<evidence type="ECO:0000256" key="2">
    <source>
        <dbReference type="SAM" id="MobiDB-lite"/>
    </source>
</evidence>
<dbReference type="PANTHER" id="PTHR33795:SF1">
    <property type="entry name" value="INSERTION ELEMENT IS150 PROTEIN INSJ"/>
    <property type="match status" value="1"/>
</dbReference>
<gene>
    <name evidence="4" type="ORF">H131_23159</name>
</gene>
<comment type="similarity">
    <text evidence="1">Belongs to the IS150/IS1296 orfA family.</text>
</comment>
<dbReference type="Gene3D" id="1.10.10.10">
    <property type="entry name" value="Winged helix-like DNA-binding domain superfamily/Winged helix DNA-binding domain"/>
    <property type="match status" value="1"/>
</dbReference>
<comment type="caution">
    <text evidence="4">The sequence shown here is derived from an EMBL/GenBank/DDBJ whole genome shotgun (WGS) entry which is preliminary data.</text>
</comment>
<dbReference type="AlphaFoldDB" id="R7Z7G8"/>
<proteinExistence type="inferred from homology"/>
<name>R7Z7G8_LYSSH</name>
<dbReference type="Pfam" id="PF13518">
    <property type="entry name" value="HTH_28"/>
    <property type="match status" value="1"/>
</dbReference>
<dbReference type="InterPro" id="IPR055247">
    <property type="entry name" value="InsJ-like_HTH"/>
</dbReference>
<dbReference type="InterPro" id="IPR052057">
    <property type="entry name" value="IS150/IS1296_orfA-like"/>
</dbReference>
<evidence type="ECO:0000256" key="1">
    <source>
        <dbReference type="ARBA" id="ARBA00038232"/>
    </source>
</evidence>
<protein>
    <submittedName>
        <fullName evidence="4">Transposase</fullName>
    </submittedName>
</protein>
<dbReference type="SUPFAM" id="SSF48295">
    <property type="entry name" value="TrpR-like"/>
    <property type="match status" value="1"/>
</dbReference>
<dbReference type="InterPro" id="IPR009057">
    <property type="entry name" value="Homeodomain-like_sf"/>
</dbReference>
<dbReference type="OrthoDB" id="5690222at2"/>
<evidence type="ECO:0000313" key="4">
    <source>
        <dbReference type="EMBL" id="EON70105.1"/>
    </source>
</evidence>
<dbReference type="PANTHER" id="PTHR33795">
    <property type="entry name" value="INSERTION ELEMENT IS150 PROTEIN INSJ"/>
    <property type="match status" value="1"/>
</dbReference>
<dbReference type="InterPro" id="IPR010921">
    <property type="entry name" value="Trp_repressor/repl_initiator"/>
</dbReference>
<dbReference type="eggNOG" id="COG2963">
    <property type="taxonomic scope" value="Bacteria"/>
</dbReference>
<dbReference type="SUPFAM" id="SSF46689">
    <property type="entry name" value="Homeodomain-like"/>
    <property type="match status" value="1"/>
</dbReference>
<dbReference type="Proteomes" id="UP000013911">
    <property type="component" value="Unassembled WGS sequence"/>
</dbReference>
<organism evidence="4 5">
    <name type="scientific">Lysinibacillus sphaericus OT4b.31</name>
    <dbReference type="NCBI Taxonomy" id="1285586"/>
    <lineage>
        <taxon>Bacteria</taxon>
        <taxon>Bacillati</taxon>
        <taxon>Bacillota</taxon>
        <taxon>Bacilli</taxon>
        <taxon>Bacillales</taxon>
        <taxon>Bacillaceae</taxon>
        <taxon>Lysinibacillus</taxon>
    </lineage>
</organism>
<evidence type="ECO:0000313" key="5">
    <source>
        <dbReference type="Proteomes" id="UP000013911"/>
    </source>
</evidence>
<evidence type="ECO:0000259" key="3">
    <source>
        <dbReference type="Pfam" id="PF13518"/>
    </source>
</evidence>
<dbReference type="HOGENOM" id="CLU_027402_17_0_9"/>
<feature type="domain" description="Insertion element IS150 protein InsJ-like helix-turn-helix" evidence="3">
    <location>
        <begin position="63"/>
        <end position="115"/>
    </location>
</feature>
<reference evidence="4 5" key="1">
    <citation type="submission" date="2013-04" db="EMBL/GenBank/DDBJ databases">
        <title>Draft genome of the heavy metal tolerant bacterium Lysinibacillus sphaericus strain OT4b.31.</title>
        <authorList>
            <person name="Pena-Montenegro T.D."/>
            <person name="Dussan J."/>
        </authorList>
    </citation>
    <scope>NUCLEOTIDE SEQUENCE [LARGE SCALE GENOMIC DNA]</scope>
    <source>
        <strain evidence="4 5">OT4b.31</strain>
    </source>
</reference>